<sequence length="313" mass="35566">MRACLESEIPPIDIATAFETLAFVEGRKGRPSFGTTFGCASGIATIVANHGIGFEEFERVVKGCELSRDEIQSLGTYLISTRGSGRLSEVIRLYREYIKCDTRFHSFLLQNRDRYTGDYDEVVNYILVPDRGPYNCNIDCVFEVLRRCPHASSLEKRVLEWIDRGVFSDIDRFDMSIALFFYLRKSWDGPSEKIRAHLLSEAIATISSLMRKSQEVNFAKGYIMAYATLQVCDQFPGPNGPIWPELKPLVDKMLDVSVDYMPPDALREGFDQLRWAIDHRTTRPGDRRDREPGSVIRTTLDKAGDIVRQANVG</sequence>
<reference evidence="2" key="1">
    <citation type="journal article" date="2019" name="Int. J. Syst. Evol. Microbiol.">
        <title>The Global Catalogue of Microorganisms (GCM) 10K type strain sequencing project: providing services to taxonomists for standard genome sequencing and annotation.</title>
        <authorList>
            <consortium name="The Broad Institute Genomics Platform"/>
            <consortium name="The Broad Institute Genome Sequencing Center for Infectious Disease"/>
            <person name="Wu L."/>
            <person name="Ma J."/>
        </authorList>
    </citation>
    <scope>NUCLEOTIDE SEQUENCE [LARGE SCALE GENOMIC DNA]</scope>
    <source>
        <strain evidence="2">NBRC 102520</strain>
    </source>
</reference>
<proteinExistence type="predicted"/>
<dbReference type="Proteomes" id="UP001156905">
    <property type="component" value="Unassembled WGS sequence"/>
</dbReference>
<protein>
    <submittedName>
        <fullName evidence="1">Uncharacterized protein</fullName>
    </submittedName>
</protein>
<gene>
    <name evidence="1" type="ORF">GCM10007857_19950</name>
</gene>
<organism evidence="1 2">
    <name type="scientific">Bradyrhizobium iriomotense</name>
    <dbReference type="NCBI Taxonomy" id="441950"/>
    <lineage>
        <taxon>Bacteria</taxon>
        <taxon>Pseudomonadati</taxon>
        <taxon>Pseudomonadota</taxon>
        <taxon>Alphaproteobacteria</taxon>
        <taxon>Hyphomicrobiales</taxon>
        <taxon>Nitrobacteraceae</taxon>
        <taxon>Bradyrhizobium</taxon>
    </lineage>
</organism>
<accession>A0ABQ6AXB1</accession>
<comment type="caution">
    <text evidence="1">The sequence shown here is derived from an EMBL/GenBank/DDBJ whole genome shotgun (WGS) entry which is preliminary data.</text>
</comment>
<keyword evidence="2" id="KW-1185">Reference proteome</keyword>
<evidence type="ECO:0000313" key="2">
    <source>
        <dbReference type="Proteomes" id="UP001156905"/>
    </source>
</evidence>
<dbReference type="EMBL" id="BSOW01000005">
    <property type="protein sequence ID" value="GLR85285.1"/>
    <property type="molecule type" value="Genomic_DNA"/>
</dbReference>
<name>A0ABQ6AXB1_9BRAD</name>
<evidence type="ECO:0000313" key="1">
    <source>
        <dbReference type="EMBL" id="GLR85285.1"/>
    </source>
</evidence>